<dbReference type="Proteomes" id="UP000694865">
    <property type="component" value="Unplaced"/>
</dbReference>
<feature type="transmembrane region" description="Helical" evidence="11">
    <location>
        <begin position="26"/>
        <end position="46"/>
    </location>
</feature>
<evidence type="ECO:0000256" key="11">
    <source>
        <dbReference type="SAM" id="Phobius"/>
    </source>
</evidence>
<evidence type="ECO:0000256" key="5">
    <source>
        <dbReference type="ARBA" id="ARBA00022968"/>
    </source>
</evidence>
<proteinExistence type="inferred from homology"/>
<evidence type="ECO:0000256" key="9">
    <source>
        <dbReference type="ARBA" id="ARBA00023180"/>
    </source>
</evidence>
<evidence type="ECO:0000256" key="4">
    <source>
        <dbReference type="ARBA" id="ARBA00022692"/>
    </source>
</evidence>
<dbReference type="SUPFAM" id="SSF52540">
    <property type="entry name" value="P-loop containing nucleoside triphosphate hydrolases"/>
    <property type="match status" value="1"/>
</dbReference>
<feature type="region of interest" description="Disordered" evidence="10">
    <location>
        <begin position="365"/>
        <end position="384"/>
    </location>
</feature>
<dbReference type="InterPro" id="IPR027417">
    <property type="entry name" value="P-loop_NTPase"/>
</dbReference>
<dbReference type="GeneID" id="100368441"/>
<keyword evidence="7" id="KW-0333">Golgi apparatus</keyword>
<reference evidence="13" key="1">
    <citation type="submission" date="2025-08" db="UniProtKB">
        <authorList>
            <consortium name="RefSeq"/>
        </authorList>
    </citation>
    <scope>IDENTIFICATION</scope>
    <source>
        <tissue evidence="13">Testes</tissue>
    </source>
</reference>
<evidence type="ECO:0000256" key="8">
    <source>
        <dbReference type="ARBA" id="ARBA00023136"/>
    </source>
</evidence>
<evidence type="ECO:0000256" key="7">
    <source>
        <dbReference type="ARBA" id="ARBA00023034"/>
    </source>
</evidence>
<evidence type="ECO:0000256" key="6">
    <source>
        <dbReference type="ARBA" id="ARBA00022989"/>
    </source>
</evidence>
<feature type="compositionally biased region" description="Polar residues" evidence="10">
    <location>
        <begin position="367"/>
        <end position="384"/>
    </location>
</feature>
<keyword evidence="9" id="KW-0325">Glycoprotein</keyword>
<sequence length="384" mass="45077">MSISGIPARSDKINSSVMLVCSWRRMFAVLLALSLVSSGFVYIYVYDGMTVTPARNQAEKYWDDIIENQFTQRSVIVTRTPPTKTQIISSTSGFNRSMLNSRKYPPLNGGKHYDILTNHVRYNRHEMEAVIPNATYITILRHPVNQIVSAFSYFRWAQVINRYHGNKNALVTFMENPAKFPKYKMRFWWQSHNGQLYDLGFRNNYANITDDVIHKYIEILDKEMDLVLITEYFDESLLVLKKQLCWSMDDIIYIPKGVGTSRHILTQQTRDRIMQWNRGDFLLYEHFNRTLWEKITDYGPAFERDLQQFRDKRHTTMEECVDPSVMNTKDPRERKYVLKSNAADKCINMWLSDVRFTALIRDKQGKSKNNIPNQGSLNKSNVTQ</sequence>
<comment type="subcellular location">
    <subcellularLocation>
        <location evidence="1">Golgi apparatus membrane</location>
        <topology evidence="1">Single-pass type II membrane protein</topology>
    </subcellularLocation>
</comment>
<protein>
    <submittedName>
        <fullName evidence="13">Galactose-3-O-sulfotransferase 2-like</fullName>
    </submittedName>
</protein>
<accession>A0ABM0MNQ2</accession>
<keyword evidence="6 11" id="KW-1133">Transmembrane helix</keyword>
<evidence type="ECO:0000313" key="13">
    <source>
        <dbReference type="RefSeq" id="XP_006821643.1"/>
    </source>
</evidence>
<organism evidence="12 13">
    <name type="scientific">Saccoglossus kowalevskii</name>
    <name type="common">Acorn worm</name>
    <dbReference type="NCBI Taxonomy" id="10224"/>
    <lineage>
        <taxon>Eukaryota</taxon>
        <taxon>Metazoa</taxon>
        <taxon>Hemichordata</taxon>
        <taxon>Enteropneusta</taxon>
        <taxon>Harrimaniidae</taxon>
        <taxon>Saccoglossus</taxon>
    </lineage>
</organism>
<keyword evidence="8 11" id="KW-0472">Membrane</keyword>
<keyword evidence="4 11" id="KW-0812">Transmembrane</keyword>
<gene>
    <name evidence="13" type="primary">LOC100368441</name>
</gene>
<dbReference type="PANTHER" id="PTHR14647">
    <property type="entry name" value="GALACTOSE-3-O-SULFOTRANSFERASE"/>
    <property type="match status" value="1"/>
</dbReference>
<dbReference type="InterPro" id="IPR009729">
    <property type="entry name" value="Gal-3-0_sulfotransfrase"/>
</dbReference>
<name>A0ABM0MNQ2_SACKO</name>
<keyword evidence="3" id="KW-0808">Transferase</keyword>
<evidence type="ECO:0000256" key="3">
    <source>
        <dbReference type="ARBA" id="ARBA00022679"/>
    </source>
</evidence>
<evidence type="ECO:0000256" key="2">
    <source>
        <dbReference type="ARBA" id="ARBA00008124"/>
    </source>
</evidence>
<evidence type="ECO:0000256" key="10">
    <source>
        <dbReference type="SAM" id="MobiDB-lite"/>
    </source>
</evidence>
<dbReference type="Pfam" id="PF06990">
    <property type="entry name" value="Gal-3-0_sulfotr"/>
    <property type="match status" value="1"/>
</dbReference>
<keyword evidence="5" id="KW-0735">Signal-anchor</keyword>
<keyword evidence="12" id="KW-1185">Reference proteome</keyword>
<evidence type="ECO:0000313" key="12">
    <source>
        <dbReference type="Proteomes" id="UP000694865"/>
    </source>
</evidence>
<dbReference type="RefSeq" id="XP_006821643.1">
    <property type="nucleotide sequence ID" value="XM_006821580.1"/>
</dbReference>
<dbReference type="Gene3D" id="3.40.50.300">
    <property type="entry name" value="P-loop containing nucleotide triphosphate hydrolases"/>
    <property type="match status" value="1"/>
</dbReference>
<dbReference type="PANTHER" id="PTHR14647:SF87">
    <property type="entry name" value="PUTATIVE-RELATED"/>
    <property type="match status" value="1"/>
</dbReference>
<comment type="similarity">
    <text evidence="2">Belongs to the galactose-3-O-sulfotransferase family.</text>
</comment>
<evidence type="ECO:0000256" key="1">
    <source>
        <dbReference type="ARBA" id="ARBA00004323"/>
    </source>
</evidence>